<dbReference type="EMBL" id="JASNQZ010000012">
    <property type="protein sequence ID" value="KAL0950450.1"/>
    <property type="molecule type" value="Genomic_DNA"/>
</dbReference>
<dbReference type="Proteomes" id="UP001556367">
    <property type="component" value="Unassembled WGS sequence"/>
</dbReference>
<protein>
    <submittedName>
        <fullName evidence="1">Uncharacterized protein</fullName>
    </submittedName>
</protein>
<reference evidence="2" key="1">
    <citation type="submission" date="2024-06" db="EMBL/GenBank/DDBJ databases">
        <title>Multi-omics analyses provide insights into the biosynthesis of the anticancer antibiotic pleurotin in Hohenbuehelia grisea.</title>
        <authorList>
            <person name="Weaver J.A."/>
            <person name="Alberti F."/>
        </authorList>
    </citation>
    <scope>NUCLEOTIDE SEQUENCE [LARGE SCALE GENOMIC DNA]</scope>
    <source>
        <strain evidence="2">T-177</strain>
    </source>
</reference>
<evidence type="ECO:0000313" key="2">
    <source>
        <dbReference type="Proteomes" id="UP001556367"/>
    </source>
</evidence>
<accession>A0ABR3J477</accession>
<proteinExistence type="predicted"/>
<gene>
    <name evidence="1" type="ORF">HGRIS_010399</name>
</gene>
<evidence type="ECO:0000313" key="1">
    <source>
        <dbReference type="EMBL" id="KAL0950450.1"/>
    </source>
</evidence>
<keyword evidence="2" id="KW-1185">Reference proteome</keyword>
<sequence length="123" mass="13887">MPPGIDILPSIPRNELETQDLTSDMGVRYTSPRAGELYFLLRRPRHCGTATISEDAYQALIKFAYGMLNVTLPAVIEYFRRQRGFTEDLVSSSPSAQFQYDGLHLDLSRQAHIRCPGLILCLL</sequence>
<comment type="caution">
    <text evidence="1">The sequence shown here is derived from an EMBL/GenBank/DDBJ whole genome shotgun (WGS) entry which is preliminary data.</text>
</comment>
<name>A0ABR3J477_9AGAR</name>
<organism evidence="1 2">
    <name type="scientific">Hohenbuehelia grisea</name>
    <dbReference type="NCBI Taxonomy" id="104357"/>
    <lineage>
        <taxon>Eukaryota</taxon>
        <taxon>Fungi</taxon>
        <taxon>Dikarya</taxon>
        <taxon>Basidiomycota</taxon>
        <taxon>Agaricomycotina</taxon>
        <taxon>Agaricomycetes</taxon>
        <taxon>Agaricomycetidae</taxon>
        <taxon>Agaricales</taxon>
        <taxon>Pleurotineae</taxon>
        <taxon>Pleurotaceae</taxon>
        <taxon>Hohenbuehelia</taxon>
    </lineage>
</organism>